<dbReference type="InterPro" id="IPR001690">
    <property type="entry name" value="Autoind_synthase"/>
</dbReference>
<evidence type="ECO:0000256" key="6">
    <source>
        <dbReference type="ARBA" id="ARBA00048576"/>
    </source>
</evidence>
<reference evidence="9 10" key="1">
    <citation type="submission" date="2020-04" db="EMBL/GenBank/DDBJ databases">
        <title>Description of novel Gluconacetobacter.</title>
        <authorList>
            <person name="Sombolestani A."/>
        </authorList>
    </citation>
    <scope>NUCLEOTIDE SEQUENCE [LARGE SCALE GENOMIC DNA]</scope>
    <source>
        <strain evidence="9 10">LMG 27724</strain>
    </source>
</reference>
<name>A0A7W4IXF8_9PROT</name>
<dbReference type="InterPro" id="IPR018311">
    <property type="entry name" value="Autoind_synth_CS"/>
</dbReference>
<evidence type="ECO:0000256" key="8">
    <source>
        <dbReference type="RuleBase" id="RU361135"/>
    </source>
</evidence>
<dbReference type="Proteomes" id="UP000577891">
    <property type="component" value="Unassembled WGS sequence"/>
</dbReference>
<protein>
    <recommendedName>
        <fullName evidence="1 8">Acyl-homoserine-lactone synthase</fullName>
        <ecNumber evidence="1 8">2.3.1.184</ecNumber>
    </recommendedName>
    <alternativeName>
        <fullName evidence="8">Autoinducer synthesis protein</fullName>
    </alternativeName>
</protein>
<dbReference type="PROSITE" id="PS00949">
    <property type="entry name" value="AUTOINDUCER_SYNTH_1"/>
    <property type="match status" value="1"/>
</dbReference>
<keyword evidence="5 7" id="KW-0071">Autoinducer synthesis</keyword>
<evidence type="ECO:0000256" key="5">
    <source>
        <dbReference type="ARBA" id="ARBA00022929"/>
    </source>
</evidence>
<dbReference type="Pfam" id="PF00765">
    <property type="entry name" value="Autoind_synth"/>
    <property type="match status" value="1"/>
</dbReference>
<dbReference type="InterPro" id="IPR016181">
    <property type="entry name" value="Acyl_CoA_acyltransferase"/>
</dbReference>
<evidence type="ECO:0000313" key="9">
    <source>
        <dbReference type="EMBL" id="MBB2170821.1"/>
    </source>
</evidence>
<keyword evidence="3 8" id="KW-0808">Transferase</keyword>
<gene>
    <name evidence="9" type="ORF">HLH35_01590</name>
</gene>
<accession>A0A7W4IXF8</accession>
<evidence type="ECO:0000256" key="1">
    <source>
        <dbReference type="ARBA" id="ARBA00012340"/>
    </source>
</evidence>
<dbReference type="PRINTS" id="PR01549">
    <property type="entry name" value="AUTOINDCRSYN"/>
</dbReference>
<organism evidence="9 10">
    <name type="scientific">Gluconacetobacter asukensis</name>
    <dbReference type="NCBI Taxonomy" id="1017181"/>
    <lineage>
        <taxon>Bacteria</taxon>
        <taxon>Pseudomonadati</taxon>
        <taxon>Pseudomonadota</taxon>
        <taxon>Alphaproteobacteria</taxon>
        <taxon>Acetobacterales</taxon>
        <taxon>Acetobacteraceae</taxon>
        <taxon>Gluconacetobacter</taxon>
    </lineage>
</organism>
<sequence>MIELLTLETAHYMGTALMEQYKFRYRQFVVREQWDVPNYNGMEYDQFDTPAAVYLVWRDERGAVRGLVRLLPTTQPYMIESLWPELIPDAGAPRCTAVWENTRFAVDRDLPPTVRKQVTAELIIASMEFALQQDVRSFLIVSPRAILERTLPRAGLQPEIQKSVLLPSGHAVSSAYVNVSVDRLETVRRKVGLQQPVLRNHLQEHQHAA</sequence>
<dbReference type="GO" id="GO:0061579">
    <property type="term" value="F:N-acyl homoserine lactone synthase activity"/>
    <property type="evidence" value="ECO:0007669"/>
    <property type="project" value="UniProtKB-UniRule"/>
</dbReference>
<dbReference type="AlphaFoldDB" id="A0A7W4IXF8"/>
<dbReference type="PANTHER" id="PTHR39322">
    <property type="entry name" value="ACYL-HOMOSERINE-LACTONE SYNTHASE"/>
    <property type="match status" value="1"/>
</dbReference>
<evidence type="ECO:0000256" key="7">
    <source>
        <dbReference type="PROSITE-ProRule" id="PRU00533"/>
    </source>
</evidence>
<comment type="similarity">
    <text evidence="7 8">Belongs to the autoinducer synthase family.</text>
</comment>
<dbReference type="RefSeq" id="WP_182977448.1">
    <property type="nucleotide sequence ID" value="NZ_BAABGB010000014.1"/>
</dbReference>
<keyword evidence="10" id="KW-1185">Reference proteome</keyword>
<comment type="caution">
    <text evidence="9">The sequence shown here is derived from an EMBL/GenBank/DDBJ whole genome shotgun (WGS) entry which is preliminary data.</text>
</comment>
<keyword evidence="2 7" id="KW-0673">Quorum sensing</keyword>
<evidence type="ECO:0000313" key="10">
    <source>
        <dbReference type="Proteomes" id="UP000577891"/>
    </source>
</evidence>
<keyword evidence="4 8" id="KW-0949">S-adenosyl-L-methionine</keyword>
<evidence type="ECO:0000256" key="2">
    <source>
        <dbReference type="ARBA" id="ARBA00022654"/>
    </source>
</evidence>
<dbReference type="SUPFAM" id="SSF55729">
    <property type="entry name" value="Acyl-CoA N-acyltransferases (Nat)"/>
    <property type="match status" value="1"/>
</dbReference>
<dbReference type="GO" id="GO:0009372">
    <property type="term" value="P:quorum sensing"/>
    <property type="evidence" value="ECO:0007669"/>
    <property type="project" value="UniProtKB-UniRule"/>
</dbReference>
<dbReference type="EC" id="2.3.1.184" evidence="1 8"/>
<dbReference type="PANTHER" id="PTHR39322:SF1">
    <property type="entry name" value="ISOVALERYL-HOMOSERINE LACTONE SYNTHASE"/>
    <property type="match status" value="1"/>
</dbReference>
<evidence type="ECO:0000256" key="3">
    <source>
        <dbReference type="ARBA" id="ARBA00022679"/>
    </source>
</evidence>
<dbReference type="GO" id="GO:0007165">
    <property type="term" value="P:signal transduction"/>
    <property type="evidence" value="ECO:0007669"/>
    <property type="project" value="TreeGrafter"/>
</dbReference>
<proteinExistence type="inferred from homology"/>
<dbReference type="Gene3D" id="3.40.630.30">
    <property type="match status" value="1"/>
</dbReference>
<comment type="catalytic activity">
    <reaction evidence="6 8">
        <text>a fatty acyl-[ACP] + S-adenosyl-L-methionine = an N-acyl-L-homoserine lactone + S-methyl-5'-thioadenosine + holo-[ACP] + H(+)</text>
        <dbReference type="Rhea" id="RHEA:10096"/>
        <dbReference type="Rhea" id="RHEA-COMP:9685"/>
        <dbReference type="Rhea" id="RHEA-COMP:14125"/>
        <dbReference type="ChEBI" id="CHEBI:15378"/>
        <dbReference type="ChEBI" id="CHEBI:17509"/>
        <dbReference type="ChEBI" id="CHEBI:55474"/>
        <dbReference type="ChEBI" id="CHEBI:59789"/>
        <dbReference type="ChEBI" id="CHEBI:64479"/>
        <dbReference type="ChEBI" id="CHEBI:138651"/>
        <dbReference type="EC" id="2.3.1.184"/>
    </reaction>
</comment>
<evidence type="ECO:0000256" key="4">
    <source>
        <dbReference type="ARBA" id="ARBA00022691"/>
    </source>
</evidence>
<dbReference type="EMBL" id="JABEQE010000001">
    <property type="protein sequence ID" value="MBB2170821.1"/>
    <property type="molecule type" value="Genomic_DNA"/>
</dbReference>
<dbReference type="PROSITE" id="PS51187">
    <property type="entry name" value="AUTOINDUCER_SYNTH_2"/>
    <property type="match status" value="1"/>
</dbReference>